<dbReference type="EMBL" id="JENY01000002">
    <property type="protein sequence ID" value="EXL10155.1"/>
    <property type="molecule type" value="Genomic_DNA"/>
</dbReference>
<proteinExistence type="predicted"/>
<dbReference type="STRING" id="69279.BG36_08360"/>
<feature type="chain" id="PRO_5044538147" description="Lipoprotein" evidence="2">
    <location>
        <begin position="25"/>
        <end position="229"/>
    </location>
</feature>
<keyword evidence="6" id="KW-1185">Reference proteome</keyword>
<reference evidence="4 6" key="2">
    <citation type="submission" date="2019-03" db="EMBL/GenBank/DDBJ databases">
        <title>Genomic Encyclopedia of Type Strains, Phase IV (KMG-IV): sequencing the most valuable type-strain genomes for metagenomic binning, comparative biology and taxonomic classification.</title>
        <authorList>
            <person name="Goeker M."/>
        </authorList>
    </citation>
    <scope>NUCLEOTIDE SEQUENCE [LARGE SCALE GENOMIC DNA]</scope>
    <source>
        <strain evidence="4 6">DSM 11603</strain>
    </source>
</reference>
<evidence type="ECO:0000256" key="1">
    <source>
        <dbReference type="SAM" id="MobiDB-lite"/>
    </source>
</evidence>
<feature type="region of interest" description="Disordered" evidence="1">
    <location>
        <begin position="181"/>
        <end position="229"/>
    </location>
</feature>
<feature type="compositionally biased region" description="Low complexity" evidence="1">
    <location>
        <begin position="205"/>
        <end position="220"/>
    </location>
</feature>
<feature type="signal peptide" evidence="2">
    <location>
        <begin position="1"/>
        <end position="24"/>
    </location>
</feature>
<dbReference type="EMBL" id="SNZF01000005">
    <property type="protein sequence ID" value="TDR36489.1"/>
    <property type="molecule type" value="Genomic_DNA"/>
</dbReference>
<feature type="compositionally biased region" description="Basic and acidic residues" evidence="1">
    <location>
        <begin position="186"/>
        <end position="197"/>
    </location>
</feature>
<evidence type="ECO:0008006" key="7">
    <source>
        <dbReference type="Google" id="ProtNLM"/>
    </source>
</evidence>
<gene>
    <name evidence="3" type="ORF">BG36_08360</name>
    <name evidence="4" type="ORF">DES43_105156</name>
</gene>
<evidence type="ECO:0000313" key="5">
    <source>
        <dbReference type="Proteomes" id="UP000019849"/>
    </source>
</evidence>
<evidence type="ECO:0000313" key="6">
    <source>
        <dbReference type="Proteomes" id="UP000294958"/>
    </source>
</evidence>
<dbReference type="AlphaFoldDB" id="A0A011VP53"/>
<evidence type="ECO:0000313" key="3">
    <source>
        <dbReference type="EMBL" id="EXL10155.1"/>
    </source>
</evidence>
<keyword evidence="2" id="KW-0732">Signal</keyword>
<dbReference type="PATRIC" id="fig|69279.3.peg.578"/>
<dbReference type="PROSITE" id="PS51257">
    <property type="entry name" value="PROKAR_LIPOPROTEIN"/>
    <property type="match status" value="1"/>
</dbReference>
<dbReference type="Proteomes" id="UP000019849">
    <property type="component" value="Unassembled WGS sequence"/>
</dbReference>
<dbReference type="RefSeq" id="WP_063608036.1">
    <property type="nucleotide sequence ID" value="NZ_KK073878.1"/>
</dbReference>
<organism evidence="3 5">
    <name type="scientific">Aquamicrobium defluvii</name>
    <dbReference type="NCBI Taxonomy" id="69279"/>
    <lineage>
        <taxon>Bacteria</taxon>
        <taxon>Pseudomonadati</taxon>
        <taxon>Pseudomonadota</taxon>
        <taxon>Alphaproteobacteria</taxon>
        <taxon>Hyphomicrobiales</taxon>
        <taxon>Phyllobacteriaceae</taxon>
        <taxon>Aquamicrobium</taxon>
    </lineage>
</organism>
<sequence length="229" mass="24472">MVAATSKFRFFTGLALSSMLLAMAGCQSNSGDVLNVQGKQAASASGEKVLASELNAYCPTLTLREGTAYFNTYARGGQDDPAKIVYQASIGEVTRDCKRANGQLTMNVAAAGRIVPGPQGAAGTITMPIRVVVTRGSDVLYSQLHQHKVQVGDTSSATQFVFNDPNVTVPEPTSRDYQVFIGYDEGPPKAKQEEQPKRVVRRKPPAQAARPAPAQQQQPATTSESDIPR</sequence>
<dbReference type="HOGENOM" id="CLU_100559_0_0_5"/>
<evidence type="ECO:0000256" key="2">
    <source>
        <dbReference type="SAM" id="SignalP"/>
    </source>
</evidence>
<accession>A0A011VP53</accession>
<evidence type="ECO:0000313" key="4">
    <source>
        <dbReference type="EMBL" id="TDR36489.1"/>
    </source>
</evidence>
<reference evidence="3 5" key="1">
    <citation type="submission" date="2014-02" db="EMBL/GenBank/DDBJ databases">
        <title>Aquamicrobium defluvii Genome sequencing.</title>
        <authorList>
            <person name="Wang X."/>
        </authorList>
    </citation>
    <scope>NUCLEOTIDE SEQUENCE [LARGE SCALE GENOMIC DNA]</scope>
    <source>
        <strain evidence="3 5">W13Z1</strain>
    </source>
</reference>
<protein>
    <recommendedName>
        <fullName evidence="7">Lipoprotein</fullName>
    </recommendedName>
</protein>
<name>A0A011VP53_9HYPH</name>
<dbReference type="eggNOG" id="ENOG503349C">
    <property type="taxonomic scope" value="Bacteria"/>
</dbReference>
<dbReference type="Proteomes" id="UP000294958">
    <property type="component" value="Unassembled WGS sequence"/>
</dbReference>
<comment type="caution">
    <text evidence="3">The sequence shown here is derived from an EMBL/GenBank/DDBJ whole genome shotgun (WGS) entry which is preliminary data.</text>
</comment>